<organism evidence="1 2">
    <name type="scientific">Hydrogenophilus thermoluteolus</name>
    <name type="common">Pseudomonas hydrogenothermophila</name>
    <dbReference type="NCBI Taxonomy" id="297"/>
    <lineage>
        <taxon>Bacteria</taxon>
        <taxon>Pseudomonadati</taxon>
        <taxon>Pseudomonadota</taxon>
        <taxon>Hydrogenophilia</taxon>
        <taxon>Hydrogenophilales</taxon>
        <taxon>Hydrogenophilaceae</taxon>
        <taxon>Hydrogenophilus</taxon>
    </lineage>
</organism>
<proteinExistence type="predicted"/>
<dbReference type="RefSeq" id="WP_197713796.1">
    <property type="nucleotide sequence ID" value="NZ_AP018558.1"/>
</dbReference>
<protein>
    <recommendedName>
        <fullName evidence="3">Helix-turn-helix domain-containing protein</fullName>
    </recommendedName>
</protein>
<reference evidence="1 2" key="1">
    <citation type="submission" date="2018-04" db="EMBL/GenBank/DDBJ databases">
        <title>Complete genome sequence of Hydrogenophilus thermoluteolus TH-1.</title>
        <authorList>
            <person name="Arai H."/>
        </authorList>
    </citation>
    <scope>NUCLEOTIDE SEQUENCE [LARGE SCALE GENOMIC DNA]</scope>
    <source>
        <strain evidence="1 2">TH-1</strain>
    </source>
</reference>
<keyword evidence="2" id="KW-1185">Reference proteome</keyword>
<dbReference type="KEGG" id="htl:HPTL_0948"/>
<evidence type="ECO:0000313" key="2">
    <source>
        <dbReference type="Proteomes" id="UP000262004"/>
    </source>
</evidence>
<gene>
    <name evidence="1" type="ORF">HPTL_0948</name>
</gene>
<evidence type="ECO:0008006" key="3">
    <source>
        <dbReference type="Google" id="ProtNLM"/>
    </source>
</evidence>
<dbReference type="EMBL" id="AP018558">
    <property type="protein sequence ID" value="BBD77215.1"/>
    <property type="molecule type" value="Genomic_DNA"/>
</dbReference>
<name>A0A2Z6DY83_HYDTE</name>
<dbReference type="Proteomes" id="UP000262004">
    <property type="component" value="Chromosome"/>
</dbReference>
<evidence type="ECO:0000313" key="1">
    <source>
        <dbReference type="EMBL" id="BBD77215.1"/>
    </source>
</evidence>
<accession>A0A2Z6DY83</accession>
<dbReference type="AlphaFoldDB" id="A0A2Z6DY83"/>
<sequence>MSRDYLVSRAEAARILGVSDAAVGRIRAGNYPDGALTERYRLLVAVLQRAASKVETEQICASCPREECTGCRIAELD</sequence>